<keyword evidence="3" id="KW-1185">Reference proteome</keyword>
<evidence type="ECO:0000313" key="3">
    <source>
        <dbReference type="Proteomes" id="UP000050794"/>
    </source>
</evidence>
<accession>A0A183U3T1</accession>
<sequence length="232" mass="25501">MMHSKAPESSQTQLSDDTPADHLQPSREPSFDRAVATITKVAKRELQEASTEWSENEHGTRVTSNEVASHSRNFSQQNMSTTRKSGASKRSGRKCGKENKTPSQESEKSSQKGSKSSHSIEKSFTKSTTKSLSQRDDRIASAKDAQTSAEPQPVETTQWSTAPQEVETAQHGSVPGEIMKKQRGGVAHEVEETQIIVIPKCQIGNMEWVPVDPGMKDGEAFPSTDYTNKLVQ</sequence>
<dbReference type="AlphaFoldDB" id="A0A183U3T1"/>
<organism evidence="3 4">
    <name type="scientific">Toxocara canis</name>
    <name type="common">Canine roundworm</name>
    <dbReference type="NCBI Taxonomy" id="6265"/>
    <lineage>
        <taxon>Eukaryota</taxon>
        <taxon>Metazoa</taxon>
        <taxon>Ecdysozoa</taxon>
        <taxon>Nematoda</taxon>
        <taxon>Chromadorea</taxon>
        <taxon>Rhabditida</taxon>
        <taxon>Spirurina</taxon>
        <taxon>Ascaridomorpha</taxon>
        <taxon>Ascaridoidea</taxon>
        <taxon>Toxocaridae</taxon>
        <taxon>Toxocara</taxon>
    </lineage>
</organism>
<feature type="compositionally biased region" description="Polar residues" evidence="1">
    <location>
        <begin position="61"/>
        <end position="85"/>
    </location>
</feature>
<feature type="compositionally biased region" description="Polar residues" evidence="1">
    <location>
        <begin position="144"/>
        <end position="163"/>
    </location>
</feature>
<reference evidence="2 3" key="2">
    <citation type="submission" date="2018-11" db="EMBL/GenBank/DDBJ databases">
        <authorList>
            <consortium name="Pathogen Informatics"/>
        </authorList>
    </citation>
    <scope>NUCLEOTIDE SEQUENCE [LARGE SCALE GENOMIC DNA]</scope>
</reference>
<dbReference type="Proteomes" id="UP000050794">
    <property type="component" value="Unassembled WGS sequence"/>
</dbReference>
<evidence type="ECO:0000313" key="4">
    <source>
        <dbReference type="WBParaSite" id="TCNE_0000315101-mRNA-1"/>
    </source>
</evidence>
<dbReference type="WBParaSite" id="TCNE_0000315101-mRNA-1">
    <property type="protein sequence ID" value="TCNE_0000315101-mRNA-1"/>
    <property type="gene ID" value="TCNE_0000315101"/>
</dbReference>
<evidence type="ECO:0000256" key="1">
    <source>
        <dbReference type="SAM" id="MobiDB-lite"/>
    </source>
</evidence>
<feature type="region of interest" description="Disordered" evidence="1">
    <location>
        <begin position="1"/>
        <end position="186"/>
    </location>
</feature>
<name>A0A183U3T1_TOXCA</name>
<reference evidence="4" key="1">
    <citation type="submission" date="2016-06" db="UniProtKB">
        <authorList>
            <consortium name="WormBaseParasite"/>
        </authorList>
    </citation>
    <scope>IDENTIFICATION</scope>
</reference>
<gene>
    <name evidence="2" type="ORF">TCNE_LOCUS3151</name>
</gene>
<dbReference type="EMBL" id="UYWY01003783">
    <property type="protein sequence ID" value="VDM28868.1"/>
    <property type="molecule type" value="Genomic_DNA"/>
</dbReference>
<protein>
    <submittedName>
        <fullName evidence="4">LARP2</fullName>
    </submittedName>
</protein>
<proteinExistence type="predicted"/>
<feature type="compositionally biased region" description="Polar residues" evidence="1">
    <location>
        <begin position="7"/>
        <end position="16"/>
    </location>
</feature>
<evidence type="ECO:0000313" key="2">
    <source>
        <dbReference type="EMBL" id="VDM28868.1"/>
    </source>
</evidence>
<feature type="compositionally biased region" description="Basic and acidic residues" evidence="1">
    <location>
        <begin position="95"/>
        <end position="110"/>
    </location>
</feature>